<dbReference type="GO" id="GO:0047936">
    <property type="term" value="F:glucose 1-dehydrogenase [NAD(P)+] activity"/>
    <property type="evidence" value="ECO:0007669"/>
    <property type="project" value="UniProtKB-EC"/>
</dbReference>
<dbReference type="PRINTS" id="PR00080">
    <property type="entry name" value="SDRFAMILY"/>
</dbReference>
<feature type="region of interest" description="Disordered" evidence="6">
    <location>
        <begin position="256"/>
        <end position="304"/>
    </location>
</feature>
<proteinExistence type="inferred from homology"/>
<evidence type="ECO:0000256" key="6">
    <source>
        <dbReference type="SAM" id="MobiDB-lite"/>
    </source>
</evidence>
<keyword evidence="5" id="KW-0753">Steroid metabolism</keyword>
<dbReference type="InterPro" id="IPR036291">
    <property type="entry name" value="NAD(P)-bd_dom_sf"/>
</dbReference>
<sequence>MADELSGKIAVVTGGASGLGEGIVEKFIAEGAKVTIADIDEAGGAALAERLGDAAEFVRVDVAVPAELASLVDHVVATHGRIDVMVNNAGVSGAMHPSFLDDDLADFRRVMDVNMLGAMAGTQAAARRMVETGGGSIVNISSIGGIQAGGSVMSYRASKAAIIHFSKSVAIELAEHNIRVNTIAPGNIPTPILAASAAKMGADVEAFTAMVRAVMAANRPLEREGTAEDVADAALFFASDRSGYVTGTLLPVDGGTVAGPPNKLKTGAGAQQGSGQQGSGQQGPGQQGSGQGDTELVGASASPE</sequence>
<keyword evidence="3" id="KW-0520">NAD</keyword>
<comment type="similarity">
    <text evidence="1">Belongs to the short-chain dehydrogenases/reductases (SDR) family.</text>
</comment>
<gene>
    <name evidence="7" type="ORF">GII31_04275</name>
</gene>
<feature type="compositionally biased region" description="Gly residues" evidence="6">
    <location>
        <begin position="270"/>
        <end position="291"/>
    </location>
</feature>
<organism evidence="7 8">
    <name type="scientific">Gordonia pseudamarae</name>
    <dbReference type="NCBI Taxonomy" id="2831662"/>
    <lineage>
        <taxon>Bacteria</taxon>
        <taxon>Bacillati</taxon>
        <taxon>Actinomycetota</taxon>
        <taxon>Actinomycetes</taxon>
        <taxon>Mycobacteriales</taxon>
        <taxon>Gordoniaceae</taxon>
        <taxon>Gordonia</taxon>
    </lineage>
</organism>
<keyword evidence="8" id="KW-1185">Reference proteome</keyword>
<evidence type="ECO:0000256" key="2">
    <source>
        <dbReference type="ARBA" id="ARBA00023002"/>
    </source>
</evidence>
<evidence type="ECO:0000256" key="5">
    <source>
        <dbReference type="ARBA" id="ARBA00023221"/>
    </source>
</evidence>
<dbReference type="Proteomes" id="UP001059836">
    <property type="component" value="Chromosome"/>
</dbReference>
<reference evidence="7" key="1">
    <citation type="journal article" date="2021" name="Nat. Microbiol.">
        <title>Cocultivation of an ultrasmall environmental parasitic bacterium with lytic ability against bacteria associated with wastewater foams.</title>
        <authorList>
            <person name="Batinovic S."/>
            <person name="Rose J.J.A."/>
            <person name="Ratcliffe J."/>
            <person name="Seviour R.J."/>
            <person name="Petrovski S."/>
        </authorList>
    </citation>
    <scope>NUCLEOTIDE SEQUENCE</scope>
    <source>
        <strain evidence="7">CON9</strain>
    </source>
</reference>
<keyword evidence="2 7" id="KW-0560">Oxidoreductase</keyword>
<dbReference type="PANTHER" id="PTHR43180:SF28">
    <property type="entry name" value="NAD(P)-BINDING ROSSMANN-FOLD SUPERFAMILY PROTEIN"/>
    <property type="match status" value="1"/>
</dbReference>
<evidence type="ECO:0000256" key="1">
    <source>
        <dbReference type="ARBA" id="ARBA00006484"/>
    </source>
</evidence>
<protein>
    <submittedName>
        <fullName evidence="7">Glucose 1-dehydrogenase</fullName>
        <ecNumber evidence="7">1.1.1.47</ecNumber>
    </submittedName>
</protein>
<evidence type="ECO:0000313" key="8">
    <source>
        <dbReference type="Proteomes" id="UP001059836"/>
    </source>
</evidence>
<evidence type="ECO:0000313" key="7">
    <source>
        <dbReference type="EMBL" id="QHN34232.1"/>
    </source>
</evidence>
<accession>A0ABX6IEE5</accession>
<dbReference type="NCBIfam" id="NF005559">
    <property type="entry name" value="PRK07231.1"/>
    <property type="match status" value="1"/>
</dbReference>
<dbReference type="InterPro" id="IPR002347">
    <property type="entry name" value="SDR_fam"/>
</dbReference>
<evidence type="ECO:0000256" key="3">
    <source>
        <dbReference type="ARBA" id="ARBA00023027"/>
    </source>
</evidence>
<dbReference type="PANTHER" id="PTHR43180">
    <property type="entry name" value="3-OXOACYL-(ACYL-CARRIER-PROTEIN) REDUCTASE (AFU_ORTHOLOGUE AFUA_6G11210)"/>
    <property type="match status" value="1"/>
</dbReference>
<keyword evidence="4" id="KW-0443">Lipid metabolism</keyword>
<dbReference type="EC" id="1.1.1.47" evidence="7"/>
<dbReference type="PRINTS" id="PR00081">
    <property type="entry name" value="GDHRDH"/>
</dbReference>
<evidence type="ECO:0000256" key="4">
    <source>
        <dbReference type="ARBA" id="ARBA00023098"/>
    </source>
</evidence>
<dbReference type="RefSeq" id="WP_213247103.1">
    <property type="nucleotide sequence ID" value="NZ_CP045806.1"/>
</dbReference>
<dbReference type="EMBL" id="CP045809">
    <property type="protein sequence ID" value="QHN34232.1"/>
    <property type="molecule type" value="Genomic_DNA"/>
</dbReference>
<dbReference type="SUPFAM" id="SSF51735">
    <property type="entry name" value="NAD(P)-binding Rossmann-fold domains"/>
    <property type="match status" value="1"/>
</dbReference>
<dbReference type="Pfam" id="PF13561">
    <property type="entry name" value="adh_short_C2"/>
    <property type="match status" value="1"/>
</dbReference>
<name>A0ABX6IEE5_9ACTN</name>
<dbReference type="Gene3D" id="3.40.50.720">
    <property type="entry name" value="NAD(P)-binding Rossmann-like Domain"/>
    <property type="match status" value="1"/>
</dbReference>